<keyword evidence="1" id="KW-1133">Transmembrane helix</keyword>
<dbReference type="Proteomes" id="UP000005808">
    <property type="component" value="Unassembled WGS sequence"/>
</dbReference>
<protein>
    <recommendedName>
        <fullName evidence="4">Transmembrane protein</fullName>
    </recommendedName>
</protein>
<evidence type="ECO:0000313" key="3">
    <source>
        <dbReference type="Proteomes" id="UP000005808"/>
    </source>
</evidence>
<organism evidence="2 3">
    <name type="scientific">Cupriavidus basilensis OR16</name>
    <dbReference type="NCBI Taxonomy" id="1127483"/>
    <lineage>
        <taxon>Bacteria</taxon>
        <taxon>Pseudomonadati</taxon>
        <taxon>Pseudomonadota</taxon>
        <taxon>Betaproteobacteria</taxon>
        <taxon>Burkholderiales</taxon>
        <taxon>Burkholderiaceae</taxon>
        <taxon>Cupriavidus</taxon>
    </lineage>
</organism>
<evidence type="ECO:0000313" key="2">
    <source>
        <dbReference type="EMBL" id="EHP43590.1"/>
    </source>
</evidence>
<dbReference type="OrthoDB" id="7062032at2"/>
<evidence type="ECO:0008006" key="4">
    <source>
        <dbReference type="Google" id="ProtNLM"/>
    </source>
</evidence>
<dbReference type="PATRIC" id="fig|1127483.3.peg.1560"/>
<comment type="caution">
    <text evidence="2">The sequence shown here is derived from an EMBL/GenBank/DDBJ whole genome shotgun (WGS) entry which is preliminary data.</text>
</comment>
<sequence>MAGALLGAMCYASPDAAADAYYSGAAPSQTPGGTSYLSAFVKDAGVWKLRRYQVNSAGEVATLTDAVLPTMTFPACDPLENFKDGMTVGWGVVAAMVLAWGVTVLRRGL</sequence>
<gene>
    <name evidence="2" type="ORF">OR16_07781</name>
</gene>
<reference evidence="2 3" key="1">
    <citation type="journal article" date="2012" name="J. Bacteriol.">
        <title>De Novo Genome Project of Cupriavidus basilensis OR16.</title>
        <authorList>
            <person name="Cserhati M."/>
            <person name="Kriszt B."/>
            <person name="Szoboszlay S."/>
            <person name="Toth A."/>
            <person name="Szabo I."/>
            <person name="Tancsics A."/>
            <person name="Nagy I."/>
            <person name="Horvath B."/>
            <person name="Nagy I."/>
            <person name="Kukolya J."/>
        </authorList>
    </citation>
    <scope>NUCLEOTIDE SEQUENCE [LARGE SCALE GENOMIC DNA]</scope>
    <source>
        <strain evidence="2 3">OR16</strain>
    </source>
</reference>
<keyword evidence="1" id="KW-0472">Membrane</keyword>
<proteinExistence type="predicted"/>
<dbReference type="RefSeq" id="WP_006157286.1">
    <property type="nucleotide sequence ID" value="NZ_AHJE01000017.1"/>
</dbReference>
<evidence type="ECO:0000256" key="1">
    <source>
        <dbReference type="SAM" id="Phobius"/>
    </source>
</evidence>
<dbReference type="AlphaFoldDB" id="H1S1L5"/>
<accession>H1S1L5</accession>
<keyword evidence="1" id="KW-0812">Transmembrane</keyword>
<dbReference type="EMBL" id="AHJE01000017">
    <property type="protein sequence ID" value="EHP43590.1"/>
    <property type="molecule type" value="Genomic_DNA"/>
</dbReference>
<feature type="transmembrane region" description="Helical" evidence="1">
    <location>
        <begin position="87"/>
        <end position="105"/>
    </location>
</feature>
<name>H1S1L5_9BURK</name>